<accession>A0A445BKM7</accession>
<name>A0A445BKM7_ARAHY</name>
<protein>
    <submittedName>
        <fullName evidence="3">Uncharacterized protein</fullName>
    </submittedName>
</protein>
<dbReference type="EMBL" id="SDMP01000009">
    <property type="protein sequence ID" value="RYR39238.1"/>
    <property type="molecule type" value="Genomic_DNA"/>
</dbReference>
<keyword evidence="4" id="KW-1185">Reference proteome</keyword>
<gene>
    <name evidence="3" type="ORF">Ahy_A09g044737</name>
</gene>
<organism evidence="3 4">
    <name type="scientific">Arachis hypogaea</name>
    <name type="common">Peanut</name>
    <dbReference type="NCBI Taxonomy" id="3818"/>
    <lineage>
        <taxon>Eukaryota</taxon>
        <taxon>Viridiplantae</taxon>
        <taxon>Streptophyta</taxon>
        <taxon>Embryophyta</taxon>
        <taxon>Tracheophyta</taxon>
        <taxon>Spermatophyta</taxon>
        <taxon>Magnoliopsida</taxon>
        <taxon>eudicotyledons</taxon>
        <taxon>Gunneridae</taxon>
        <taxon>Pentapetalae</taxon>
        <taxon>rosids</taxon>
        <taxon>fabids</taxon>
        <taxon>Fabales</taxon>
        <taxon>Fabaceae</taxon>
        <taxon>Papilionoideae</taxon>
        <taxon>50 kb inversion clade</taxon>
        <taxon>dalbergioids sensu lato</taxon>
        <taxon>Dalbergieae</taxon>
        <taxon>Pterocarpus clade</taxon>
        <taxon>Arachis</taxon>
    </lineage>
</organism>
<evidence type="ECO:0000256" key="1">
    <source>
        <dbReference type="SAM" id="Coils"/>
    </source>
</evidence>
<evidence type="ECO:0000313" key="3">
    <source>
        <dbReference type="EMBL" id="RYR39238.1"/>
    </source>
</evidence>
<feature type="coiled-coil region" evidence="1">
    <location>
        <begin position="28"/>
        <end position="55"/>
    </location>
</feature>
<evidence type="ECO:0000256" key="2">
    <source>
        <dbReference type="SAM" id="Phobius"/>
    </source>
</evidence>
<evidence type="ECO:0000313" key="4">
    <source>
        <dbReference type="Proteomes" id="UP000289738"/>
    </source>
</evidence>
<proteinExistence type="predicted"/>
<feature type="transmembrane region" description="Helical" evidence="2">
    <location>
        <begin position="6"/>
        <end position="21"/>
    </location>
</feature>
<keyword evidence="1" id="KW-0175">Coiled coil</keyword>
<keyword evidence="2" id="KW-0812">Transmembrane</keyword>
<comment type="caution">
    <text evidence="3">The sequence shown here is derived from an EMBL/GenBank/DDBJ whole genome shotgun (WGS) entry which is preliminary data.</text>
</comment>
<keyword evidence="2" id="KW-1133">Transmembrane helix</keyword>
<dbReference type="AlphaFoldDB" id="A0A445BKM7"/>
<sequence>MEALTIYGLVVTLLLAIRWKFRRILKTIRNSEALLEGALEQLEKVQARLKKLKQKQISFE</sequence>
<dbReference type="Proteomes" id="UP000289738">
    <property type="component" value="Chromosome A09"/>
</dbReference>
<keyword evidence="2" id="KW-0472">Membrane</keyword>
<reference evidence="3 4" key="1">
    <citation type="submission" date="2019-01" db="EMBL/GenBank/DDBJ databases">
        <title>Sequencing of cultivated peanut Arachis hypogaea provides insights into genome evolution and oil improvement.</title>
        <authorList>
            <person name="Chen X."/>
        </authorList>
    </citation>
    <scope>NUCLEOTIDE SEQUENCE [LARGE SCALE GENOMIC DNA]</scope>
    <source>
        <strain evidence="4">cv. Fuhuasheng</strain>
        <tissue evidence="3">Leaves</tissue>
    </source>
</reference>